<dbReference type="Proteomes" id="UP000199074">
    <property type="component" value="Unassembled WGS sequence"/>
</dbReference>
<evidence type="ECO:0000313" key="1">
    <source>
        <dbReference type="EMBL" id="SFV36004.1"/>
    </source>
</evidence>
<reference evidence="1 2" key="1">
    <citation type="submission" date="2016-10" db="EMBL/GenBank/DDBJ databases">
        <authorList>
            <person name="de Groot N.N."/>
        </authorList>
    </citation>
    <scope>NUCLEOTIDE SEQUENCE [LARGE SCALE GENOMIC DNA]</scope>
    <source>
        <strain evidence="1 2">IPL20</strain>
    </source>
</reference>
<evidence type="ECO:0000313" key="2">
    <source>
        <dbReference type="Proteomes" id="UP000199074"/>
    </source>
</evidence>
<organism evidence="1 2">
    <name type="scientific">Devosia crocina</name>
    <dbReference type="NCBI Taxonomy" id="429728"/>
    <lineage>
        <taxon>Bacteria</taxon>
        <taxon>Pseudomonadati</taxon>
        <taxon>Pseudomonadota</taxon>
        <taxon>Alphaproteobacteria</taxon>
        <taxon>Hyphomicrobiales</taxon>
        <taxon>Devosiaceae</taxon>
        <taxon>Devosia</taxon>
    </lineage>
</organism>
<proteinExistence type="predicted"/>
<gene>
    <name evidence="1" type="ORF">SAMN05216456_2303</name>
</gene>
<name>A0A1I7NMW8_9HYPH</name>
<accession>A0A1I7NMW8</accession>
<keyword evidence="2" id="KW-1185">Reference proteome</keyword>
<dbReference type="STRING" id="429728.SAMN05216456_2303"/>
<sequence>MSHKILGSCVPSPLRGEGQGEGFRGCEACVPTTSAEPLTRRCASTSPLRGEVKKWRVRGVRSEGLTTRACKVEKRLRLQARMHGFAAVGEEGDDVVGGATGGPRCGPGQGDAVAAFGAAIAGAE</sequence>
<dbReference type="AlphaFoldDB" id="A0A1I7NMW8"/>
<dbReference type="EMBL" id="FPCK01000002">
    <property type="protein sequence ID" value="SFV36004.1"/>
    <property type="molecule type" value="Genomic_DNA"/>
</dbReference>
<protein>
    <submittedName>
        <fullName evidence="1">Uncharacterized protein</fullName>
    </submittedName>
</protein>